<dbReference type="AlphaFoldDB" id="A0A2P7BAG6"/>
<accession>A0A2P7BAG6</accession>
<sequence length="166" mass="17205">MDYSNSQNGVSIDLPHNLASLGDAAGDSLSNIEGVNGSPNADTIGVGANQVAYGGGGVDQLFAYGNGAKFVYKAFSDAPVGGAVELIVMDGVPHTTSITIDLSAIDPDGNAGNGNGTFVWNQNIHDVYEAGSLRHHITADGPNGTQMQFDIFTGDFPENINITYIL</sequence>
<dbReference type="Proteomes" id="UP000241764">
    <property type="component" value="Unassembled WGS sequence"/>
</dbReference>
<dbReference type="EMBL" id="PGGM01000006">
    <property type="protein sequence ID" value="PSH63453.1"/>
    <property type="molecule type" value="Genomic_DNA"/>
</dbReference>
<proteinExistence type="predicted"/>
<keyword evidence="2" id="KW-1185">Reference proteome</keyword>
<name>A0A2P7BAG6_9HYPH</name>
<reference evidence="2" key="1">
    <citation type="submission" date="2017-11" db="EMBL/GenBank/DDBJ databases">
        <authorList>
            <person name="Kuznetsova I."/>
            <person name="Sazanova A."/>
            <person name="Chirak E."/>
            <person name="Safronova V."/>
            <person name="Willems A."/>
        </authorList>
    </citation>
    <scope>NUCLEOTIDE SEQUENCE [LARGE SCALE GENOMIC DNA]</scope>
    <source>
        <strain evidence="2">CCBAU 03422</strain>
    </source>
</reference>
<evidence type="ECO:0000313" key="1">
    <source>
        <dbReference type="EMBL" id="PSH63453.1"/>
    </source>
</evidence>
<comment type="caution">
    <text evidence="1">The sequence shown here is derived from an EMBL/GenBank/DDBJ whole genome shotgun (WGS) entry which is preliminary data.</text>
</comment>
<protein>
    <recommendedName>
        <fullName evidence="3">Peptidase M10 serralysin C-terminal domain-containing protein</fullName>
    </recommendedName>
</protein>
<gene>
    <name evidence="1" type="ORF">CU103_14370</name>
</gene>
<evidence type="ECO:0008006" key="3">
    <source>
        <dbReference type="Google" id="ProtNLM"/>
    </source>
</evidence>
<evidence type="ECO:0000313" key="2">
    <source>
        <dbReference type="Proteomes" id="UP000241764"/>
    </source>
</evidence>
<organism evidence="1 2">
    <name type="scientific">Phyllobacterium sophorae</name>
    <dbReference type="NCBI Taxonomy" id="1520277"/>
    <lineage>
        <taxon>Bacteria</taxon>
        <taxon>Pseudomonadati</taxon>
        <taxon>Pseudomonadota</taxon>
        <taxon>Alphaproteobacteria</taxon>
        <taxon>Hyphomicrobiales</taxon>
        <taxon>Phyllobacteriaceae</taxon>
        <taxon>Phyllobacterium</taxon>
    </lineage>
</organism>